<evidence type="ECO:0000256" key="2">
    <source>
        <dbReference type="ARBA" id="ARBA00012134"/>
    </source>
</evidence>
<protein>
    <recommendedName>
        <fullName evidence="2">glycine dehydrogenase (aminomethyl-transferring)</fullName>
        <ecNumber evidence="2">1.4.4.2</ecNumber>
    </recommendedName>
</protein>
<sequence length="556" mass="59067">MNTINQSGWRPTTPVAGESGGQTFTGNRALMLEEPLIFEIGSADVTGVDFDIAPSPRLRGEGRGEGPEPHAAMPAALPLSPTLSPEGERESRLGTLARTAPIGLPGLSEPETVRHYTRLSRQNYAIDLGLFPLGSCTMKHNPRLNERMARLPGFADVHPLTPVDSCQGAFEVIHQLAHWLVTLTGMTSVAMSPKAGAHGELCGVLAIRAALDARGETARRVMLVPESAHGTNPATAAFAGFAVEDIPATAEGRVDVAALKARLGPDVAGVMITNPNTCGLFEPDLKDISDAVHAAGGFVYCDGANFNAIVGRVRPGDLGVDAMHINLHKTFSTPHGGGGPGSGPVVFSQALTPYAPLPFVERQGDRFVLVEEETAGEHHAGSFGRMVAFHGQMGMFTRALTYILSHGADGLRQVAEDAVLNANYVLRSMEDVLEAPFAKTGPCMHEAIFSDKGLPEGFSTIDIAKGLIDEGYHPMTVYFPLVVHGAMLVEPTETESKAALDQFIGAFRSVAARARNGEPALKTAPHFAPRRRLDETLAARKPVLAWKEPVVAKAAE</sequence>
<feature type="domain" description="Aminotransferase class V" evidence="7">
    <location>
        <begin position="235"/>
        <end position="336"/>
    </location>
</feature>
<dbReference type="GO" id="GO:0030170">
    <property type="term" value="F:pyridoxal phosphate binding"/>
    <property type="evidence" value="ECO:0007669"/>
    <property type="project" value="TreeGrafter"/>
</dbReference>
<keyword evidence="4 9" id="KW-0560">Oxidoreductase</keyword>
<evidence type="ECO:0000313" key="9">
    <source>
        <dbReference type="EMBL" id="AJP70940.1"/>
    </source>
</evidence>
<evidence type="ECO:0000259" key="7">
    <source>
        <dbReference type="Pfam" id="PF00266"/>
    </source>
</evidence>
<dbReference type="InterPro" id="IPR020581">
    <property type="entry name" value="GDC_P"/>
</dbReference>
<accession>A0A7U5BEU3</accession>
<dbReference type="InterPro" id="IPR015422">
    <property type="entry name" value="PyrdxlP-dep_Trfase_small"/>
</dbReference>
<dbReference type="GO" id="GO:0005960">
    <property type="term" value="C:glycine cleavage complex"/>
    <property type="evidence" value="ECO:0007669"/>
    <property type="project" value="TreeGrafter"/>
</dbReference>
<dbReference type="GO" id="GO:0016594">
    <property type="term" value="F:glycine binding"/>
    <property type="evidence" value="ECO:0007669"/>
    <property type="project" value="TreeGrafter"/>
</dbReference>
<feature type="domain" description="Glycine dehydrogenase C-terminal" evidence="8">
    <location>
        <begin position="416"/>
        <end position="514"/>
    </location>
</feature>
<dbReference type="GO" id="GO:0004375">
    <property type="term" value="F:glycine dehydrogenase (decarboxylating) activity"/>
    <property type="evidence" value="ECO:0007669"/>
    <property type="project" value="UniProtKB-EC"/>
</dbReference>
<comment type="function">
    <text evidence="1">The glycine cleavage system catalyzes the degradation of glycine. The P protein binds the alpha-amino group of glycine through its pyridoxal phosphate cofactor; CO(2) is released and the remaining methylamine moiety is then transferred to the lipoamide cofactor of the H protein.</text>
</comment>
<dbReference type="FunFam" id="3.40.640.10:FF:000224">
    <property type="entry name" value="Probable glycine dehydrogenase (decarboxylating) subunit 2"/>
    <property type="match status" value="1"/>
</dbReference>
<dbReference type="EMBL" id="CP010836">
    <property type="protein sequence ID" value="AJP70940.1"/>
    <property type="molecule type" value="Genomic_DNA"/>
</dbReference>
<dbReference type="Pfam" id="PF00266">
    <property type="entry name" value="Aminotran_5"/>
    <property type="match status" value="1"/>
</dbReference>
<dbReference type="InterPro" id="IPR015424">
    <property type="entry name" value="PyrdxlP-dep_Trfase"/>
</dbReference>
<keyword evidence="10" id="KW-1185">Reference proteome</keyword>
<feature type="region of interest" description="Disordered" evidence="6">
    <location>
        <begin position="55"/>
        <end position="90"/>
    </location>
</feature>
<dbReference type="GO" id="GO:0019464">
    <property type="term" value="P:glycine decarboxylation via glycine cleavage system"/>
    <property type="evidence" value="ECO:0007669"/>
    <property type="project" value="TreeGrafter"/>
</dbReference>
<feature type="compositionally biased region" description="Polar residues" evidence="6">
    <location>
        <begin position="1"/>
        <end position="10"/>
    </location>
</feature>
<dbReference type="InterPro" id="IPR000192">
    <property type="entry name" value="Aminotrans_V_dom"/>
</dbReference>
<proteinExistence type="predicted"/>
<dbReference type="AlphaFoldDB" id="A0A7U5BEU3"/>
<dbReference type="PANTHER" id="PTHR11773">
    <property type="entry name" value="GLYCINE DEHYDROGENASE, DECARBOXYLATING"/>
    <property type="match status" value="1"/>
</dbReference>
<reference evidence="9 10" key="2">
    <citation type="submission" date="2015-02" db="EMBL/GenBank/DDBJ databases">
        <title>The complete genome of Sphingomonas hengshuiensis sp. WHSC-8 isolated from soil of Hengshui Lake.</title>
        <authorList>
            <person name="Wei S."/>
            <person name="Guo J."/>
            <person name="Su C."/>
            <person name="Wu R."/>
            <person name="Zhang Z."/>
            <person name="Liang K."/>
            <person name="Li H."/>
            <person name="Wang T."/>
            <person name="Liu H."/>
            <person name="Zhang C."/>
            <person name="Li Z."/>
            <person name="Wang Q."/>
            <person name="Meng J."/>
        </authorList>
    </citation>
    <scope>NUCLEOTIDE SEQUENCE [LARGE SCALE GENOMIC DNA]</scope>
    <source>
        <strain evidence="9 10">WHSC-8</strain>
    </source>
</reference>
<evidence type="ECO:0000259" key="8">
    <source>
        <dbReference type="Pfam" id="PF21478"/>
    </source>
</evidence>
<dbReference type="Gene3D" id="6.20.440.10">
    <property type="match status" value="1"/>
</dbReference>
<dbReference type="RefSeq" id="WP_044330253.1">
    <property type="nucleotide sequence ID" value="NZ_CP010836.1"/>
</dbReference>
<dbReference type="Pfam" id="PF21478">
    <property type="entry name" value="GcvP2_C"/>
    <property type="match status" value="1"/>
</dbReference>
<evidence type="ECO:0000256" key="6">
    <source>
        <dbReference type="SAM" id="MobiDB-lite"/>
    </source>
</evidence>
<dbReference type="KEGG" id="sphi:TS85_02550"/>
<dbReference type="NCBIfam" id="NF003346">
    <property type="entry name" value="PRK04366.1"/>
    <property type="match status" value="1"/>
</dbReference>
<organism evidence="9 10">
    <name type="scientific">Sphingomonas hengshuiensis</name>
    <dbReference type="NCBI Taxonomy" id="1609977"/>
    <lineage>
        <taxon>Bacteria</taxon>
        <taxon>Pseudomonadati</taxon>
        <taxon>Pseudomonadota</taxon>
        <taxon>Alphaproteobacteria</taxon>
        <taxon>Sphingomonadales</taxon>
        <taxon>Sphingomonadaceae</taxon>
        <taxon>Sphingomonas</taxon>
    </lineage>
</organism>
<dbReference type="Gene3D" id="3.90.1150.10">
    <property type="entry name" value="Aspartate Aminotransferase, domain 1"/>
    <property type="match status" value="1"/>
</dbReference>
<feature type="compositionally biased region" description="Low complexity" evidence="6">
    <location>
        <begin position="69"/>
        <end position="85"/>
    </location>
</feature>
<dbReference type="PANTHER" id="PTHR11773:SF1">
    <property type="entry name" value="GLYCINE DEHYDROGENASE (DECARBOXYLATING), MITOCHONDRIAL"/>
    <property type="match status" value="1"/>
</dbReference>
<name>A0A7U5BEU3_9SPHN</name>
<keyword evidence="3" id="KW-0663">Pyridoxal phosphate</keyword>
<evidence type="ECO:0000256" key="3">
    <source>
        <dbReference type="ARBA" id="ARBA00022898"/>
    </source>
</evidence>
<evidence type="ECO:0000256" key="5">
    <source>
        <dbReference type="ARBA" id="ARBA00049026"/>
    </source>
</evidence>
<feature type="region of interest" description="Disordered" evidence="6">
    <location>
        <begin position="1"/>
        <end position="22"/>
    </location>
</feature>
<gene>
    <name evidence="9" type="ORF">TS85_02550</name>
</gene>
<reference evidence="9 10" key="1">
    <citation type="journal article" date="2015" name="Int. J. Syst. Evol. Microbiol.">
        <title>Sphingomonas hengshuiensis sp. nov., isolated from lake wetland.</title>
        <authorList>
            <person name="Wei S."/>
            <person name="Wang T."/>
            <person name="Liu H."/>
            <person name="Zhang C."/>
            <person name="Guo J."/>
            <person name="Wang Q."/>
            <person name="Liang K."/>
            <person name="Zhang Z."/>
        </authorList>
    </citation>
    <scope>NUCLEOTIDE SEQUENCE [LARGE SCALE GENOMIC DNA]</scope>
    <source>
        <strain evidence="9 10">WHSC-8</strain>
    </source>
</reference>
<evidence type="ECO:0000256" key="4">
    <source>
        <dbReference type="ARBA" id="ARBA00023002"/>
    </source>
</evidence>
<comment type="catalytic activity">
    <reaction evidence="5">
        <text>N(6)-[(R)-lipoyl]-L-lysyl-[glycine-cleavage complex H protein] + glycine + H(+) = N(6)-[(R)-S(8)-aminomethyldihydrolipoyl]-L-lysyl-[glycine-cleavage complex H protein] + CO2</text>
        <dbReference type="Rhea" id="RHEA:24304"/>
        <dbReference type="Rhea" id="RHEA-COMP:10494"/>
        <dbReference type="Rhea" id="RHEA-COMP:10495"/>
        <dbReference type="ChEBI" id="CHEBI:15378"/>
        <dbReference type="ChEBI" id="CHEBI:16526"/>
        <dbReference type="ChEBI" id="CHEBI:57305"/>
        <dbReference type="ChEBI" id="CHEBI:83099"/>
        <dbReference type="ChEBI" id="CHEBI:83143"/>
        <dbReference type="EC" id="1.4.4.2"/>
    </reaction>
</comment>
<dbReference type="GO" id="GO:0005829">
    <property type="term" value="C:cytosol"/>
    <property type="evidence" value="ECO:0007669"/>
    <property type="project" value="TreeGrafter"/>
</dbReference>
<dbReference type="Proteomes" id="UP000032300">
    <property type="component" value="Chromosome"/>
</dbReference>
<feature type="compositionally biased region" description="Basic and acidic residues" evidence="6">
    <location>
        <begin position="58"/>
        <end position="68"/>
    </location>
</feature>
<dbReference type="InterPro" id="IPR015421">
    <property type="entry name" value="PyrdxlP-dep_Trfase_major"/>
</dbReference>
<evidence type="ECO:0000256" key="1">
    <source>
        <dbReference type="ARBA" id="ARBA00003788"/>
    </source>
</evidence>
<dbReference type="Gene3D" id="3.40.640.10">
    <property type="entry name" value="Type I PLP-dependent aspartate aminotransferase-like (Major domain)"/>
    <property type="match status" value="1"/>
</dbReference>
<dbReference type="EC" id="1.4.4.2" evidence="2"/>
<dbReference type="InterPro" id="IPR049316">
    <property type="entry name" value="GDC-P_C"/>
</dbReference>
<evidence type="ECO:0000313" key="10">
    <source>
        <dbReference type="Proteomes" id="UP000032300"/>
    </source>
</evidence>
<dbReference type="SUPFAM" id="SSF53383">
    <property type="entry name" value="PLP-dependent transferases"/>
    <property type="match status" value="1"/>
</dbReference>